<protein>
    <recommendedName>
        <fullName evidence="3">Leucine rich repeat containing protein BspA family protein</fullName>
    </recommendedName>
</protein>
<dbReference type="OrthoDB" id="5789657at2759"/>
<evidence type="ECO:0000313" key="1">
    <source>
        <dbReference type="EMBL" id="ELP91116.1"/>
    </source>
</evidence>
<evidence type="ECO:0000313" key="2">
    <source>
        <dbReference type="Proteomes" id="UP000014680"/>
    </source>
</evidence>
<dbReference type="PANTHER" id="PTHR45661:SF3">
    <property type="entry name" value="IG-LIKE DOMAIN-CONTAINING PROTEIN"/>
    <property type="match status" value="1"/>
</dbReference>
<dbReference type="VEuPathDB" id="AmoebaDB:EIN_269120"/>
<dbReference type="AlphaFoldDB" id="A0A0A1U8F8"/>
<reference evidence="1 2" key="1">
    <citation type="submission" date="2012-10" db="EMBL/GenBank/DDBJ databases">
        <authorList>
            <person name="Zafar N."/>
            <person name="Inman J."/>
            <person name="Hall N."/>
            <person name="Lorenzi H."/>
            <person name="Caler E."/>
        </authorList>
    </citation>
    <scope>NUCLEOTIDE SEQUENCE [LARGE SCALE GENOMIC DNA]</scope>
    <source>
        <strain evidence="1 2">IP1</strain>
    </source>
</reference>
<dbReference type="SUPFAM" id="SSF52058">
    <property type="entry name" value="L domain-like"/>
    <property type="match status" value="3"/>
</dbReference>
<dbReference type="InterPro" id="IPR032675">
    <property type="entry name" value="LRR_dom_sf"/>
</dbReference>
<dbReference type="RefSeq" id="XP_004257887.1">
    <property type="nucleotide sequence ID" value="XM_004257839.1"/>
</dbReference>
<dbReference type="Pfam" id="PF13306">
    <property type="entry name" value="LRR_5"/>
    <property type="match status" value="4"/>
</dbReference>
<dbReference type="EMBL" id="KB206479">
    <property type="protein sequence ID" value="ELP91116.1"/>
    <property type="molecule type" value="Genomic_DNA"/>
</dbReference>
<dbReference type="InterPro" id="IPR053139">
    <property type="entry name" value="Surface_bspA-like"/>
</dbReference>
<gene>
    <name evidence="1" type="ORF">EIN_269120</name>
</gene>
<dbReference type="Gene3D" id="3.80.10.10">
    <property type="entry name" value="Ribonuclease Inhibitor"/>
    <property type="match status" value="6"/>
</dbReference>
<dbReference type="PANTHER" id="PTHR45661">
    <property type="entry name" value="SURFACE ANTIGEN"/>
    <property type="match status" value="1"/>
</dbReference>
<proteinExistence type="predicted"/>
<dbReference type="Proteomes" id="UP000014680">
    <property type="component" value="Unassembled WGS sequence"/>
</dbReference>
<sequence>MKSQMDIYSLQIVAKYFLLVEDYINVIQVNKKFQYLTDRFRYNPISISSLKLFPFIETLHLYTRKDAVFPSIPRIEYHYQISISDSIKITIMATLNHTKVVFHNINLKIEDFSCGDITHLLSVANTLPERCFQMSYFTSLNIPDNITQIGCQCFSMANRLQYVTIGRGLTALPNFAFSECQNLKSITLPNTLTKLSMGAFQICGLNSFTFPESVKVIGSCLFSTNNNLQQISFPKNMKVIPYCVCYNCPNLRTVTLPDNLVEIEFRAFDQCNLDKINIPSNLLFFKKAFSSQNLLKQLNFPKQCLIVDVDKLIQNGDITQNDKKYIVTPSLSMIPKNLFMSNGYVKSIVLSPSVLNIEESAFSFSHYLTSVEMCSSVSYIGESAFYYCANLKEVGTLKGVEYIGKDCFNKCSSLESLCFNENVHIGSGALHQCVSLTQLEVPHTNGNVSFEVSFDSIGAFESCGYTCKNIKVDYEMFSFNIDAPTPTDFEYPVGWCGSFRSRVFNSNNLTQFAVPNCVTSLGNSFFSDSTKLKELILSNSVKEIGDLCFSDCHNLERITIPSILTFFGKNAFKNCNKLTSIEFNGCQQWSGYVTYREFLILKRCGIKCVNMYLDSIEYEQMKMFLPMFNCLEDFSECNKLEYISIPSTVSVLGKQCFSACHFLKEIKLVEGLCEIRECAFEKCYSLKNVIFPKSLHTIGEKCFYGNVAMTAVVIPNTIKSLGRMAFARCTNLKSVIITESLINSNSVFDYCYSLSNVTLTQHDGEKCTVFGSLFTNCGSLKTIEIPETIEHIGRCACAGMSALESVVLPENITSIGKNAFSNCTSLKEVLFNNKIKNIEAFAFFNCKSLKRVQLPESVDHIDKDAFSNETEIRK</sequence>
<organism evidence="1 2">
    <name type="scientific">Entamoeba invadens IP1</name>
    <dbReference type="NCBI Taxonomy" id="370355"/>
    <lineage>
        <taxon>Eukaryota</taxon>
        <taxon>Amoebozoa</taxon>
        <taxon>Evosea</taxon>
        <taxon>Archamoebae</taxon>
        <taxon>Mastigamoebida</taxon>
        <taxon>Entamoebidae</taxon>
        <taxon>Entamoeba</taxon>
    </lineage>
</organism>
<dbReference type="InterPro" id="IPR026906">
    <property type="entry name" value="LRR_5"/>
</dbReference>
<dbReference type="GeneID" id="14890049"/>
<keyword evidence="2" id="KW-1185">Reference proteome</keyword>
<evidence type="ECO:0008006" key="3">
    <source>
        <dbReference type="Google" id="ProtNLM"/>
    </source>
</evidence>
<accession>A0A0A1U8F8</accession>
<dbReference type="KEGG" id="eiv:EIN_269120"/>
<name>A0A0A1U8F8_ENTIV</name>